<dbReference type="EMBL" id="JAMXQV010000006">
    <property type="protein sequence ID" value="MCR6483637.1"/>
    <property type="molecule type" value="Genomic_DNA"/>
</dbReference>
<protein>
    <submittedName>
        <fullName evidence="3">Glycoside hydrolase family 13 protein</fullName>
    </submittedName>
</protein>
<dbReference type="Gene3D" id="3.90.400.10">
    <property type="entry name" value="Oligo-1,6-glucosidase, Domain 2"/>
    <property type="match status" value="1"/>
</dbReference>
<dbReference type="SUPFAM" id="SSF51445">
    <property type="entry name" value="(Trans)glycosidases"/>
    <property type="match status" value="1"/>
</dbReference>
<evidence type="ECO:0000259" key="2">
    <source>
        <dbReference type="SMART" id="SM00642"/>
    </source>
</evidence>
<dbReference type="InterPro" id="IPR045857">
    <property type="entry name" value="O16G_dom_2"/>
</dbReference>
<dbReference type="PANTHER" id="PTHR10357">
    <property type="entry name" value="ALPHA-AMYLASE FAMILY MEMBER"/>
    <property type="match status" value="1"/>
</dbReference>
<dbReference type="Gene3D" id="3.20.20.80">
    <property type="entry name" value="Glycosidases"/>
    <property type="match status" value="2"/>
</dbReference>
<feature type="domain" description="Glycosyl hydrolase family 13 catalytic" evidence="2">
    <location>
        <begin position="14"/>
        <end position="397"/>
    </location>
</feature>
<dbReference type="Pfam" id="PF00128">
    <property type="entry name" value="Alpha-amylase"/>
    <property type="match status" value="1"/>
</dbReference>
<evidence type="ECO:0000313" key="3">
    <source>
        <dbReference type="EMBL" id="MCR6483637.1"/>
    </source>
</evidence>
<comment type="similarity">
    <text evidence="1">Belongs to the glycosyl hydrolase 13 family.</text>
</comment>
<accession>A0A9X2SIE0</accession>
<proteinExistence type="inferred from homology"/>
<dbReference type="CDD" id="cd11332">
    <property type="entry name" value="AmyAc_OligoGlu_TS"/>
    <property type="match status" value="1"/>
</dbReference>
<organism evidence="3 4">
    <name type="scientific">Amycolatopsis iheyensis</name>
    <dbReference type="NCBI Taxonomy" id="2945988"/>
    <lineage>
        <taxon>Bacteria</taxon>
        <taxon>Bacillati</taxon>
        <taxon>Actinomycetota</taxon>
        <taxon>Actinomycetes</taxon>
        <taxon>Pseudonocardiales</taxon>
        <taxon>Pseudonocardiaceae</taxon>
        <taxon>Amycolatopsis</taxon>
    </lineage>
</organism>
<dbReference type="GO" id="GO:0009313">
    <property type="term" value="P:oligosaccharide catabolic process"/>
    <property type="evidence" value="ECO:0007669"/>
    <property type="project" value="TreeGrafter"/>
</dbReference>
<evidence type="ECO:0000313" key="4">
    <source>
        <dbReference type="Proteomes" id="UP001144096"/>
    </source>
</evidence>
<dbReference type="RefSeq" id="WP_257920273.1">
    <property type="nucleotide sequence ID" value="NZ_JAMXQV010000006.1"/>
</dbReference>
<dbReference type="Proteomes" id="UP001144096">
    <property type="component" value="Unassembled WGS sequence"/>
</dbReference>
<dbReference type="InterPro" id="IPR006047">
    <property type="entry name" value="GH13_cat_dom"/>
</dbReference>
<dbReference type="GO" id="GO:0004556">
    <property type="term" value="F:alpha-amylase activity"/>
    <property type="evidence" value="ECO:0007669"/>
    <property type="project" value="TreeGrafter"/>
</dbReference>
<keyword evidence="3" id="KW-0378">Hydrolase</keyword>
<keyword evidence="4" id="KW-1185">Reference proteome</keyword>
<reference evidence="3" key="1">
    <citation type="submission" date="2022-06" db="EMBL/GenBank/DDBJ databases">
        <title>Amycolatopsis iheyaensis sp. nov., a new species of the genus Amycolatopsis isolated from soil in Iheya island, Japan.</title>
        <authorList>
            <person name="Ngamcharungchit C."/>
            <person name="Kanto H."/>
            <person name="Take A."/>
            <person name="Intra B."/>
            <person name="Matsumoto A."/>
            <person name="Panbangred W."/>
            <person name="Inahashi Y."/>
        </authorList>
    </citation>
    <scope>NUCLEOTIDE SEQUENCE</scope>
    <source>
        <strain evidence="3">OK19-0408</strain>
    </source>
</reference>
<sequence>MDSANWWRDAVVYEVYVRSFADADGDGTGDLAGLRSRLGYLADLGVDAVWTTPWYRSPMVDGGYDVEDHRAVDPLFGAEPDVLELVAEAHRVGLRVLIDVVPNHTSDRHPWFRAALAGGPERARYHFRPGRGAAGELPPTDWRSVFGGPAWTRVPGGEWYLHLFAPEQPDLDWDNAEVRAEFEDLLRFWFSRGVDGVRIDVAHGLLKDPRFPDLGVDDEEIARPPDRSHHPHWDRDGVHEIYRSWRAIAGEFGPGRVFVAEAWVDRPDRLARYVRPDELHTAFNFDFLRCAWDPGELREVIDRTVGALGAVGAPATWVLSNHDVVRHVTRLAPGDVELGRRRARAALLLMLALPGGAYLYQGEELGLEEVEDLPEAVLADPTWERSGRTRRGRDGCRVPLPWSGEAPPFGFTADGAATWLPQPEHWRTLTASAQADDPGSMLHLYRTALATRRAHPALGDGTMAWRPAPPGVLSFAREPGFGCVVNLSAEPCALPDGARVLLASGPVTGGRVPPDTAVWHGGG</sequence>
<dbReference type="AlphaFoldDB" id="A0A9X2SIE0"/>
<name>A0A9X2SIE0_9PSEU</name>
<gene>
    <name evidence="3" type="ORF">M8542_12495</name>
</gene>
<comment type="caution">
    <text evidence="3">The sequence shown here is derived from an EMBL/GenBank/DDBJ whole genome shotgun (WGS) entry which is preliminary data.</text>
</comment>
<dbReference type="InterPro" id="IPR017853">
    <property type="entry name" value="GH"/>
</dbReference>
<dbReference type="SMART" id="SM00642">
    <property type="entry name" value="Aamy"/>
    <property type="match status" value="1"/>
</dbReference>
<evidence type="ECO:0000256" key="1">
    <source>
        <dbReference type="ARBA" id="ARBA00008061"/>
    </source>
</evidence>
<dbReference type="PANTHER" id="PTHR10357:SF179">
    <property type="entry name" value="NEUTRAL AND BASIC AMINO ACID TRANSPORT PROTEIN RBAT"/>
    <property type="match status" value="1"/>
</dbReference>